<evidence type="ECO:0000313" key="1">
    <source>
        <dbReference type="EMBL" id="KZV50331.1"/>
    </source>
</evidence>
<reference evidence="1 2" key="1">
    <citation type="journal article" date="2015" name="Proc. Natl. Acad. Sci. U.S.A.">
        <title>The resurrection genome of Boea hygrometrica: A blueprint for survival of dehydration.</title>
        <authorList>
            <person name="Xiao L."/>
            <person name="Yang G."/>
            <person name="Zhang L."/>
            <person name="Yang X."/>
            <person name="Zhao S."/>
            <person name="Ji Z."/>
            <person name="Zhou Q."/>
            <person name="Hu M."/>
            <person name="Wang Y."/>
            <person name="Chen M."/>
            <person name="Xu Y."/>
            <person name="Jin H."/>
            <person name="Xiao X."/>
            <person name="Hu G."/>
            <person name="Bao F."/>
            <person name="Hu Y."/>
            <person name="Wan P."/>
            <person name="Li L."/>
            <person name="Deng X."/>
            <person name="Kuang T."/>
            <person name="Xiang C."/>
            <person name="Zhu J.K."/>
            <person name="Oliver M.J."/>
            <person name="He Y."/>
        </authorList>
    </citation>
    <scope>NUCLEOTIDE SEQUENCE [LARGE SCALE GENOMIC DNA]</scope>
    <source>
        <strain evidence="2">cv. XS01</strain>
    </source>
</reference>
<gene>
    <name evidence="1" type="ORF">F511_36433</name>
</gene>
<evidence type="ECO:0000313" key="2">
    <source>
        <dbReference type="Proteomes" id="UP000250235"/>
    </source>
</evidence>
<protein>
    <submittedName>
        <fullName evidence="1">Uncharacterized protein</fullName>
    </submittedName>
</protein>
<dbReference type="EMBL" id="KQ992467">
    <property type="protein sequence ID" value="KZV50331.1"/>
    <property type="molecule type" value="Genomic_DNA"/>
</dbReference>
<keyword evidence="2" id="KW-1185">Reference proteome</keyword>
<proteinExistence type="predicted"/>
<organism evidence="1 2">
    <name type="scientific">Dorcoceras hygrometricum</name>
    <dbReference type="NCBI Taxonomy" id="472368"/>
    <lineage>
        <taxon>Eukaryota</taxon>
        <taxon>Viridiplantae</taxon>
        <taxon>Streptophyta</taxon>
        <taxon>Embryophyta</taxon>
        <taxon>Tracheophyta</taxon>
        <taxon>Spermatophyta</taxon>
        <taxon>Magnoliopsida</taxon>
        <taxon>eudicotyledons</taxon>
        <taxon>Gunneridae</taxon>
        <taxon>Pentapetalae</taxon>
        <taxon>asterids</taxon>
        <taxon>lamiids</taxon>
        <taxon>Lamiales</taxon>
        <taxon>Gesneriaceae</taxon>
        <taxon>Didymocarpoideae</taxon>
        <taxon>Trichosporeae</taxon>
        <taxon>Loxocarpinae</taxon>
        <taxon>Dorcoceras</taxon>
    </lineage>
</organism>
<name>A0A2Z7CTE2_9LAMI</name>
<accession>A0A2Z7CTE2</accession>
<sequence length="282" mass="32009">MHSAVIKKMHSAVIKKTTADEQYGASSVNSLETETNHSERAIVAHFGPERQVQPNISYPELRLVASIRFPELDWATQFLSRIAPRYNGRKMMEDVARLYPVEEHLQQVTKSAWDNVSAQMNIFEEWLHFRKEGLIGARKITAIVLSEDNLETVTASEKKNCDHQGPVPSNMQLALPTPTYPSTLQFMDTTTQTLTTLSTRVSSLDLTCARINDDTNLTRHHTALLREQLTNSVDGLESKLMYWSELCPKGRMTATSILPSWKLLWFATMLIATSSWLTSWLQ</sequence>
<dbReference type="Proteomes" id="UP000250235">
    <property type="component" value="Unassembled WGS sequence"/>
</dbReference>
<dbReference type="AlphaFoldDB" id="A0A2Z7CTE2"/>